<dbReference type="RefSeq" id="XP_030995182.1">
    <property type="nucleotide sequence ID" value="XM_031140808.1"/>
</dbReference>
<evidence type="ECO:0000313" key="5">
    <source>
        <dbReference type="EMBL" id="TPX13471.1"/>
    </source>
</evidence>
<evidence type="ECO:0000256" key="1">
    <source>
        <dbReference type="ARBA" id="ARBA00001933"/>
    </source>
</evidence>
<evidence type="ECO:0000256" key="2">
    <source>
        <dbReference type="ARBA" id="ARBA00022898"/>
    </source>
</evidence>
<proteinExistence type="predicted"/>
<evidence type="ECO:0000313" key="6">
    <source>
        <dbReference type="Proteomes" id="UP000319257"/>
    </source>
</evidence>
<dbReference type="GeneID" id="41973648"/>
<name>A0A507B8T2_9PEZI</name>
<dbReference type="InParanoid" id="A0A507B8T2"/>
<dbReference type="SUPFAM" id="SSF53686">
    <property type="entry name" value="Tryptophan synthase beta subunit-like PLP-dependent enzymes"/>
    <property type="match status" value="1"/>
</dbReference>
<keyword evidence="6" id="KW-1185">Reference proteome</keyword>
<dbReference type="PANTHER" id="PTHR48078:SF6">
    <property type="entry name" value="L-THREONINE DEHYDRATASE CATABOLIC TDCB"/>
    <property type="match status" value="1"/>
</dbReference>
<comment type="caution">
    <text evidence="5">The sequence shown here is derived from an EMBL/GenBank/DDBJ whole genome shotgun (WGS) entry which is preliminary data.</text>
</comment>
<comment type="cofactor">
    <cofactor evidence="1">
        <name>pyridoxal 5'-phosphate</name>
        <dbReference type="ChEBI" id="CHEBI:597326"/>
    </cofactor>
</comment>
<dbReference type="STRING" id="1093900.A0A507B8T2"/>
<dbReference type="GO" id="GO:0003941">
    <property type="term" value="F:L-serine ammonia-lyase activity"/>
    <property type="evidence" value="ECO:0007669"/>
    <property type="project" value="TreeGrafter"/>
</dbReference>
<dbReference type="GO" id="GO:0006567">
    <property type="term" value="P:L-threonine catabolic process"/>
    <property type="evidence" value="ECO:0007669"/>
    <property type="project" value="TreeGrafter"/>
</dbReference>
<keyword evidence="3" id="KW-0456">Lyase</keyword>
<dbReference type="GO" id="GO:0006565">
    <property type="term" value="P:L-serine catabolic process"/>
    <property type="evidence" value="ECO:0007669"/>
    <property type="project" value="TreeGrafter"/>
</dbReference>
<organism evidence="5 6">
    <name type="scientific">Thyridium curvatum</name>
    <dbReference type="NCBI Taxonomy" id="1093900"/>
    <lineage>
        <taxon>Eukaryota</taxon>
        <taxon>Fungi</taxon>
        <taxon>Dikarya</taxon>
        <taxon>Ascomycota</taxon>
        <taxon>Pezizomycotina</taxon>
        <taxon>Sordariomycetes</taxon>
        <taxon>Sordariomycetidae</taxon>
        <taxon>Thyridiales</taxon>
        <taxon>Thyridiaceae</taxon>
        <taxon>Thyridium</taxon>
    </lineage>
</organism>
<dbReference type="InterPro" id="IPR001926">
    <property type="entry name" value="TrpB-like_PALP"/>
</dbReference>
<dbReference type="InterPro" id="IPR050147">
    <property type="entry name" value="Ser/Thr_Dehydratase"/>
</dbReference>
<dbReference type="GO" id="GO:0004794">
    <property type="term" value="F:threonine deaminase activity"/>
    <property type="evidence" value="ECO:0007669"/>
    <property type="project" value="TreeGrafter"/>
</dbReference>
<dbReference type="Pfam" id="PF00291">
    <property type="entry name" value="PALP"/>
    <property type="match status" value="1"/>
</dbReference>
<evidence type="ECO:0000256" key="3">
    <source>
        <dbReference type="ARBA" id="ARBA00023239"/>
    </source>
</evidence>
<dbReference type="OrthoDB" id="7773036at2759"/>
<sequence>MGPTVLETAANAVQARTRIGPHIYQTPLLPAKTTGKAQGATVLFKTENFQLTGSFKVRGATAKISAHPADGTPLIAASTGNFGIGCALAASKLGRRLTVVVPENVQPAKLAKIRAYGGVDVIMHGAECGASERHARGLAASGEYVYVSPYNDPDVAAGQGTTGLEILEQCPQVDNIFISMGGGGLISGIGSVVKAFNPRTKIYGVSTANTQALAASMAAGRVVETEHLETLADAVAGGMDEDSITLPLAMEVVDEVLVCKEEEIATALRSLALEEGMMVEGSAALALAGFNCVVQKLVGQTSVILLCGGNFDQDVIMRTVIQTSASGGGP</sequence>
<dbReference type="GO" id="GO:0009097">
    <property type="term" value="P:isoleucine biosynthetic process"/>
    <property type="evidence" value="ECO:0007669"/>
    <property type="project" value="TreeGrafter"/>
</dbReference>
<dbReference type="PANTHER" id="PTHR48078">
    <property type="entry name" value="THREONINE DEHYDRATASE, MITOCHONDRIAL-RELATED"/>
    <property type="match status" value="1"/>
</dbReference>
<accession>A0A507B8T2</accession>
<reference evidence="5 6" key="1">
    <citation type="submission" date="2019-06" db="EMBL/GenBank/DDBJ databases">
        <title>Draft genome sequence of the filamentous fungus Phialemoniopsis curvata isolated from diesel fuel.</title>
        <authorList>
            <person name="Varaljay V.A."/>
            <person name="Lyon W.J."/>
            <person name="Crouch A.L."/>
            <person name="Drake C.E."/>
            <person name="Hollomon J.M."/>
            <person name="Nadeau L.J."/>
            <person name="Nunn H.S."/>
            <person name="Stevenson B.S."/>
            <person name="Bojanowski C.L."/>
            <person name="Crookes-Goodson W.J."/>
        </authorList>
    </citation>
    <scope>NUCLEOTIDE SEQUENCE [LARGE SCALE GENOMIC DNA]</scope>
    <source>
        <strain evidence="5 6">D216</strain>
    </source>
</reference>
<keyword evidence="2" id="KW-0663">Pyridoxal phosphate</keyword>
<evidence type="ECO:0000259" key="4">
    <source>
        <dbReference type="Pfam" id="PF00291"/>
    </source>
</evidence>
<dbReference type="EMBL" id="SKBQ01000034">
    <property type="protein sequence ID" value="TPX13471.1"/>
    <property type="molecule type" value="Genomic_DNA"/>
</dbReference>
<feature type="domain" description="Tryptophan synthase beta chain-like PALP" evidence="4">
    <location>
        <begin position="21"/>
        <end position="308"/>
    </location>
</feature>
<dbReference type="Gene3D" id="3.40.50.1100">
    <property type="match status" value="2"/>
</dbReference>
<dbReference type="AlphaFoldDB" id="A0A507B8T2"/>
<dbReference type="InterPro" id="IPR036052">
    <property type="entry name" value="TrpB-like_PALP_sf"/>
</dbReference>
<protein>
    <recommendedName>
        <fullName evidence="4">Tryptophan synthase beta chain-like PALP domain-containing protein</fullName>
    </recommendedName>
</protein>
<dbReference type="Proteomes" id="UP000319257">
    <property type="component" value="Unassembled WGS sequence"/>
</dbReference>
<gene>
    <name evidence="5" type="ORF">E0L32_006201</name>
</gene>